<gene>
    <name evidence="1" type="ORF">CLV81_3444</name>
</gene>
<name>A0A2T0MC15_9FLAO</name>
<dbReference type="AlphaFoldDB" id="A0A2T0MC15"/>
<evidence type="ECO:0000313" key="1">
    <source>
        <dbReference type="EMBL" id="PRX55038.1"/>
    </source>
</evidence>
<reference evidence="1 2" key="1">
    <citation type="submission" date="2018-03" db="EMBL/GenBank/DDBJ databases">
        <title>Genomic Encyclopedia of Archaeal and Bacterial Type Strains, Phase II (KMG-II): from individual species to whole genera.</title>
        <authorList>
            <person name="Goeker M."/>
        </authorList>
    </citation>
    <scope>NUCLEOTIDE SEQUENCE [LARGE SCALE GENOMIC DNA]</scope>
    <source>
        <strain evidence="1 2">DSM 25027</strain>
    </source>
</reference>
<sequence length="311" mass="35336">MLPLLLLFLLNAFSQETAIIFSNHGKTEELALQNPLKAFIGEWTLKDDSWTQNWGGETETITIPMHHTISTQINTANSLFSIIDGPEPNGHIFWSYNPVTKVVNHLSSFGALRAGVGAGSITKSGDVTLKISFEGEPKETYRIYHYKWISQDEYHMKSTQYNSDDAPTGLFYEGTFVRLPDEKERLKSQIEAILAVLDNNALTVERQLEVYTDDVVHMAPESEANIGKEALSKFLKEQRKYGESIMKHEILEMEVYGSVIVMRGRVTGRYHPKNNTSPMPFVTKNLFVFRQVDRDLKIGKVIYNMSPPNNE</sequence>
<keyword evidence="2" id="KW-1185">Reference proteome</keyword>
<organism evidence="1 2">
    <name type="scientific">Flagellimonas meridianipacifica</name>
    <dbReference type="NCBI Taxonomy" id="1080225"/>
    <lineage>
        <taxon>Bacteria</taxon>
        <taxon>Pseudomonadati</taxon>
        <taxon>Bacteroidota</taxon>
        <taxon>Flavobacteriia</taxon>
        <taxon>Flavobacteriales</taxon>
        <taxon>Flavobacteriaceae</taxon>
        <taxon>Flagellimonas</taxon>
    </lineage>
</organism>
<evidence type="ECO:0000313" key="2">
    <source>
        <dbReference type="Proteomes" id="UP000237640"/>
    </source>
</evidence>
<proteinExistence type="predicted"/>
<dbReference type="InterPro" id="IPR032710">
    <property type="entry name" value="NTF2-like_dom_sf"/>
</dbReference>
<accession>A0A2T0MC15</accession>
<dbReference type="Proteomes" id="UP000237640">
    <property type="component" value="Unassembled WGS sequence"/>
</dbReference>
<protein>
    <submittedName>
        <fullName evidence="1">Uncharacterized protein</fullName>
    </submittedName>
</protein>
<dbReference type="SUPFAM" id="SSF54427">
    <property type="entry name" value="NTF2-like"/>
    <property type="match status" value="1"/>
</dbReference>
<comment type="caution">
    <text evidence="1">The sequence shown here is derived from an EMBL/GenBank/DDBJ whole genome shotgun (WGS) entry which is preliminary data.</text>
</comment>
<dbReference type="EMBL" id="PVYX01000002">
    <property type="protein sequence ID" value="PRX55038.1"/>
    <property type="molecule type" value="Genomic_DNA"/>
</dbReference>
<dbReference type="Gene3D" id="3.10.450.50">
    <property type="match status" value="1"/>
</dbReference>